<dbReference type="PANTHER" id="PTHR43531">
    <property type="entry name" value="PROTEIN ICFG"/>
    <property type="match status" value="1"/>
</dbReference>
<dbReference type="PROSITE" id="PS50111">
    <property type="entry name" value="CHEMOTAXIS_TRANSDUC_2"/>
    <property type="match status" value="1"/>
</dbReference>
<dbReference type="EMBL" id="LPHD01000049">
    <property type="protein sequence ID" value="KWA83783.1"/>
    <property type="molecule type" value="Genomic_DNA"/>
</dbReference>
<dbReference type="InterPro" id="IPR004089">
    <property type="entry name" value="MCPsignal_dom"/>
</dbReference>
<dbReference type="Pfam" id="PF00015">
    <property type="entry name" value="MCPsignal"/>
    <property type="match status" value="1"/>
</dbReference>
<comment type="similarity">
    <text evidence="7">Belongs to the methyl-accepting chemotaxis (MCP) protein family.</text>
</comment>
<comment type="subcellular location">
    <subcellularLocation>
        <location evidence="1">Cell membrane</location>
        <topology evidence="1">Multi-pass membrane protein</topology>
    </subcellularLocation>
</comment>
<evidence type="ECO:0000256" key="6">
    <source>
        <dbReference type="ARBA" id="ARBA00023136"/>
    </source>
</evidence>
<proteinExistence type="inferred from homology"/>
<sequence>MLGKLSLKVKLWLALAVVWVGLISLCTFDLFDAHTRLTQERLRTLDAVTETAEHIAEVYQERVAKNEMSEQDAKKAVLAQWDMLRYDKTGYVYAATQENILLLNPGKPQLVGTDATSVTDAKGKQPYVELSRIATQKGHGHFRSWDKKQGTQELREKISAVRFIPNWNWYVAARLYVDDIEKAFQKILVETIIFAGVAGLFSTLVMVLIIRNIQRSLGGEPDYAVEVANRIADGDLSLEVALKAGDQHSLLFAMARMRNSLADVIHRILESAESVSSGSTQIAAGNNDLATRTEQAASALEQTASSMTELTSAVEQTAGNAQEANRLATEASSLAHEGHKAVDQVATAMASIEEASTRIGAIVDTIDAIAFQTNILSLNAAVEAARAGEQGRGFAVVANEVRALAQRSATAAKEIKSLIATSVDRVKAGATHVTQAGKTMTDIVQGVNRVTGIMTDIAAASSEQSNGIAQINQAIAHMDDATEQNASLVEEAATAASALNQQAQLLRTTVAEFRLA</sequence>
<comment type="caution">
    <text evidence="11">The sequence shown here is derived from an EMBL/GenBank/DDBJ whole genome shotgun (WGS) entry which is preliminary data.</text>
</comment>
<organism evidence="11 12">
    <name type="scientific">Burkholderia ubonensis</name>
    <dbReference type="NCBI Taxonomy" id="101571"/>
    <lineage>
        <taxon>Bacteria</taxon>
        <taxon>Pseudomonadati</taxon>
        <taxon>Pseudomonadota</taxon>
        <taxon>Betaproteobacteria</taxon>
        <taxon>Burkholderiales</taxon>
        <taxon>Burkholderiaceae</taxon>
        <taxon>Burkholderia</taxon>
        <taxon>Burkholderia cepacia complex</taxon>
    </lineage>
</organism>
<dbReference type="Gene3D" id="1.10.287.950">
    <property type="entry name" value="Methyl-accepting chemotaxis protein"/>
    <property type="match status" value="1"/>
</dbReference>
<feature type="transmembrane region" description="Helical" evidence="9">
    <location>
        <begin position="12"/>
        <end position="31"/>
    </location>
</feature>
<evidence type="ECO:0000256" key="4">
    <source>
        <dbReference type="ARBA" id="ARBA00022692"/>
    </source>
</evidence>
<keyword evidence="4 9" id="KW-0812">Transmembrane</keyword>
<dbReference type="Gene3D" id="3.30.450.20">
    <property type="entry name" value="PAS domain"/>
    <property type="match status" value="1"/>
</dbReference>
<feature type="domain" description="Methyl-accepting transducer" evidence="10">
    <location>
        <begin position="271"/>
        <end position="500"/>
    </location>
</feature>
<evidence type="ECO:0000313" key="12">
    <source>
        <dbReference type="Proteomes" id="UP000060630"/>
    </source>
</evidence>
<dbReference type="SMART" id="SM01049">
    <property type="entry name" value="Cache_2"/>
    <property type="match status" value="1"/>
</dbReference>
<keyword evidence="6 9" id="KW-0472">Membrane</keyword>
<dbReference type="AlphaFoldDB" id="A0A106QCJ4"/>
<dbReference type="FunFam" id="1.10.287.950:FF:000001">
    <property type="entry name" value="Methyl-accepting chemotaxis sensory transducer"/>
    <property type="match status" value="1"/>
</dbReference>
<dbReference type="InterPro" id="IPR004090">
    <property type="entry name" value="Chemotax_Me-accpt_rcpt"/>
</dbReference>
<gene>
    <name evidence="11" type="ORF">WL29_20680</name>
</gene>
<evidence type="ECO:0000256" key="8">
    <source>
        <dbReference type="PROSITE-ProRule" id="PRU00284"/>
    </source>
</evidence>
<dbReference type="InterPro" id="IPR051310">
    <property type="entry name" value="MCP_chemotaxis"/>
</dbReference>
<dbReference type="CDD" id="cd11386">
    <property type="entry name" value="MCP_signal"/>
    <property type="match status" value="1"/>
</dbReference>
<keyword evidence="2" id="KW-1003">Cell membrane</keyword>
<evidence type="ECO:0000256" key="7">
    <source>
        <dbReference type="ARBA" id="ARBA00029447"/>
    </source>
</evidence>
<evidence type="ECO:0000259" key="10">
    <source>
        <dbReference type="PROSITE" id="PS50111"/>
    </source>
</evidence>
<protein>
    <recommendedName>
        <fullName evidence="10">Methyl-accepting transducer domain-containing protein</fullName>
    </recommendedName>
</protein>
<evidence type="ECO:0000256" key="2">
    <source>
        <dbReference type="ARBA" id="ARBA00022475"/>
    </source>
</evidence>
<dbReference type="Proteomes" id="UP000060630">
    <property type="component" value="Unassembled WGS sequence"/>
</dbReference>
<keyword evidence="3" id="KW-0488">Methylation</keyword>
<keyword evidence="8" id="KW-0807">Transducer</keyword>
<dbReference type="GO" id="GO:0005886">
    <property type="term" value="C:plasma membrane"/>
    <property type="evidence" value="ECO:0007669"/>
    <property type="project" value="UniProtKB-SubCell"/>
</dbReference>
<feature type="transmembrane region" description="Helical" evidence="9">
    <location>
        <begin position="187"/>
        <end position="210"/>
    </location>
</feature>
<accession>A0A106QCJ4</accession>
<dbReference type="RefSeq" id="WP_060191961.1">
    <property type="nucleotide sequence ID" value="NZ_LPHD01000049.1"/>
</dbReference>
<dbReference type="PANTHER" id="PTHR43531:SF14">
    <property type="entry name" value="METHYL-ACCEPTING CHEMOTAXIS PROTEIN I-RELATED"/>
    <property type="match status" value="1"/>
</dbReference>
<dbReference type="PRINTS" id="PR00260">
    <property type="entry name" value="CHEMTRNSDUCR"/>
</dbReference>
<dbReference type="SMART" id="SM00283">
    <property type="entry name" value="MA"/>
    <property type="match status" value="1"/>
</dbReference>
<reference evidence="11 12" key="1">
    <citation type="submission" date="2015-11" db="EMBL/GenBank/DDBJ databases">
        <title>Expanding the genomic diversity of Burkholderia species for the development of highly accurate diagnostics.</title>
        <authorList>
            <person name="Sahl J."/>
            <person name="Keim P."/>
            <person name="Wagner D."/>
        </authorList>
    </citation>
    <scope>NUCLEOTIDE SEQUENCE [LARGE SCALE GENOMIC DNA]</scope>
    <source>
        <strain evidence="11 12">MSMB2087WGS</strain>
    </source>
</reference>
<dbReference type="InterPro" id="IPR033480">
    <property type="entry name" value="sCache_2"/>
</dbReference>
<dbReference type="GO" id="GO:0007165">
    <property type="term" value="P:signal transduction"/>
    <property type="evidence" value="ECO:0007669"/>
    <property type="project" value="UniProtKB-KW"/>
</dbReference>
<evidence type="ECO:0000256" key="1">
    <source>
        <dbReference type="ARBA" id="ARBA00004651"/>
    </source>
</evidence>
<evidence type="ECO:0000256" key="5">
    <source>
        <dbReference type="ARBA" id="ARBA00022989"/>
    </source>
</evidence>
<dbReference type="GO" id="GO:0004888">
    <property type="term" value="F:transmembrane signaling receptor activity"/>
    <property type="evidence" value="ECO:0007669"/>
    <property type="project" value="InterPro"/>
</dbReference>
<dbReference type="Pfam" id="PF17200">
    <property type="entry name" value="sCache_2"/>
    <property type="match status" value="1"/>
</dbReference>
<dbReference type="SUPFAM" id="SSF58104">
    <property type="entry name" value="Methyl-accepting chemotaxis protein (MCP) signaling domain"/>
    <property type="match status" value="1"/>
</dbReference>
<keyword evidence="5 9" id="KW-1133">Transmembrane helix</keyword>
<evidence type="ECO:0000256" key="3">
    <source>
        <dbReference type="ARBA" id="ARBA00022481"/>
    </source>
</evidence>
<evidence type="ECO:0000313" key="11">
    <source>
        <dbReference type="EMBL" id="KWA83783.1"/>
    </source>
</evidence>
<evidence type="ECO:0000256" key="9">
    <source>
        <dbReference type="SAM" id="Phobius"/>
    </source>
</evidence>
<name>A0A106QCJ4_9BURK</name>
<dbReference type="GO" id="GO:0006935">
    <property type="term" value="P:chemotaxis"/>
    <property type="evidence" value="ECO:0007669"/>
    <property type="project" value="InterPro"/>
</dbReference>